<name>A0A399T4H1_9BACT</name>
<keyword evidence="3" id="KW-1185">Reference proteome</keyword>
<comment type="caution">
    <text evidence="2">The sequence shown here is derived from an EMBL/GenBank/DDBJ whole genome shotgun (WGS) entry which is preliminary data.</text>
</comment>
<dbReference type="InterPro" id="IPR000182">
    <property type="entry name" value="GNAT_dom"/>
</dbReference>
<dbReference type="PROSITE" id="PS51186">
    <property type="entry name" value="GNAT"/>
    <property type="match status" value="1"/>
</dbReference>
<evidence type="ECO:0000313" key="2">
    <source>
        <dbReference type="EMBL" id="RIJ49071.1"/>
    </source>
</evidence>
<dbReference type="Pfam" id="PF00583">
    <property type="entry name" value="Acetyltransf_1"/>
    <property type="match status" value="1"/>
</dbReference>
<organism evidence="2 3">
    <name type="scientific">Maribellus luteus</name>
    <dbReference type="NCBI Taxonomy" id="2305463"/>
    <lineage>
        <taxon>Bacteria</taxon>
        <taxon>Pseudomonadati</taxon>
        <taxon>Bacteroidota</taxon>
        <taxon>Bacteroidia</taxon>
        <taxon>Marinilabiliales</taxon>
        <taxon>Prolixibacteraceae</taxon>
        <taxon>Maribellus</taxon>
    </lineage>
</organism>
<proteinExistence type="predicted"/>
<dbReference type="OrthoDB" id="9805924at2"/>
<gene>
    <name evidence="2" type="ORF">D1614_05750</name>
</gene>
<accession>A0A399T4H1</accession>
<keyword evidence="2" id="KW-0808">Transferase</keyword>
<feature type="domain" description="N-acetyltransferase" evidence="1">
    <location>
        <begin position="1"/>
        <end position="148"/>
    </location>
</feature>
<dbReference type="SUPFAM" id="SSF55729">
    <property type="entry name" value="Acyl-CoA N-acyltransferases (Nat)"/>
    <property type="match status" value="1"/>
</dbReference>
<dbReference type="RefSeq" id="WP_119436957.1">
    <property type="nucleotide sequence ID" value="NZ_QWGR01000003.1"/>
</dbReference>
<dbReference type="CDD" id="cd04301">
    <property type="entry name" value="NAT_SF"/>
    <property type="match status" value="1"/>
</dbReference>
<dbReference type="Gene3D" id="3.40.630.30">
    <property type="match status" value="1"/>
</dbReference>
<dbReference type="EMBL" id="QWGR01000003">
    <property type="protein sequence ID" value="RIJ49071.1"/>
    <property type="molecule type" value="Genomic_DNA"/>
</dbReference>
<dbReference type="InterPro" id="IPR016181">
    <property type="entry name" value="Acyl_CoA_acyltransferase"/>
</dbReference>
<dbReference type="Proteomes" id="UP000265926">
    <property type="component" value="Unassembled WGS sequence"/>
</dbReference>
<reference evidence="2 3" key="1">
    <citation type="submission" date="2018-08" db="EMBL/GenBank/DDBJ databases">
        <title>Pallidiluteibacterium maritimus gen. nov., sp. nov., isolated from coastal sediment.</title>
        <authorList>
            <person name="Zhou L.Y."/>
        </authorList>
    </citation>
    <scope>NUCLEOTIDE SEQUENCE [LARGE SCALE GENOMIC DNA]</scope>
    <source>
        <strain evidence="2 3">XSD2</strain>
    </source>
</reference>
<evidence type="ECO:0000313" key="3">
    <source>
        <dbReference type="Proteomes" id="UP000265926"/>
    </source>
</evidence>
<evidence type="ECO:0000259" key="1">
    <source>
        <dbReference type="PROSITE" id="PS51186"/>
    </source>
</evidence>
<dbReference type="GO" id="GO:0016747">
    <property type="term" value="F:acyltransferase activity, transferring groups other than amino-acyl groups"/>
    <property type="evidence" value="ECO:0007669"/>
    <property type="project" value="InterPro"/>
</dbReference>
<sequence>MKVRLATIDDHERLVEFQLAMAHETEGIELQLSKVEQGVEAVLRDSKKGSYFVTEINGEVVASLLTTFEWSDWRNGTIMWIQSVYVMPRYRRRGVYRSMYAHIKSMVLSSDEWHGIRLYADKSNHSAHRTYENLGMNQDHYITFEWLK</sequence>
<protein>
    <submittedName>
        <fullName evidence="2">GNAT family N-acetyltransferase</fullName>
    </submittedName>
</protein>
<dbReference type="AlphaFoldDB" id="A0A399T4H1"/>